<comment type="caution">
    <text evidence="1">The sequence shown here is derived from an EMBL/GenBank/DDBJ whole genome shotgun (WGS) entry which is preliminary data.</text>
</comment>
<accession>A0A426VDJ7</accession>
<protein>
    <recommendedName>
        <fullName evidence="3">tRNA_anti-like</fullName>
    </recommendedName>
</protein>
<organism evidence="1 2">
    <name type="scientific">Aquabacterium soli</name>
    <dbReference type="NCBI Taxonomy" id="2493092"/>
    <lineage>
        <taxon>Bacteria</taxon>
        <taxon>Pseudomonadati</taxon>
        <taxon>Pseudomonadota</taxon>
        <taxon>Betaproteobacteria</taxon>
        <taxon>Burkholderiales</taxon>
        <taxon>Aquabacterium</taxon>
    </lineage>
</organism>
<dbReference type="AlphaFoldDB" id="A0A426VDJ7"/>
<keyword evidence="2" id="KW-1185">Reference proteome</keyword>
<evidence type="ECO:0000313" key="2">
    <source>
        <dbReference type="Proteomes" id="UP000269265"/>
    </source>
</evidence>
<sequence>MPSGGFFHGGKRHGMAGTKGAAMRRPLFWAMTLVPLLVAIVLAWRGWGGDGDAVPGSPVDHAASGLQAATPSAPVVMPPPVADAASAVSPAGLMADYRDSGGRSHAKHAGKRLGLQGTVTAVETGQGGLVMLSLDAGPDLPPARAVMAASDTARVRDWQAGRAVVLDCANQGLLMGEPLLADCRAVKD</sequence>
<proteinExistence type="predicted"/>
<dbReference type="Proteomes" id="UP000269265">
    <property type="component" value="Unassembled WGS sequence"/>
</dbReference>
<evidence type="ECO:0000313" key="1">
    <source>
        <dbReference type="EMBL" id="RRS04880.1"/>
    </source>
</evidence>
<evidence type="ECO:0008006" key="3">
    <source>
        <dbReference type="Google" id="ProtNLM"/>
    </source>
</evidence>
<gene>
    <name evidence="1" type="ORF">EIP75_07860</name>
</gene>
<reference evidence="1 2" key="1">
    <citation type="submission" date="2018-12" db="EMBL/GenBank/DDBJ databases">
        <title>The whole draft genome of Aquabacterium sp. SJQ9.</title>
        <authorList>
            <person name="Sun L."/>
            <person name="Gao X."/>
            <person name="Chen W."/>
            <person name="Huang K."/>
        </authorList>
    </citation>
    <scope>NUCLEOTIDE SEQUENCE [LARGE SCALE GENOMIC DNA]</scope>
    <source>
        <strain evidence="1 2">SJQ9</strain>
    </source>
</reference>
<dbReference type="EMBL" id="RSED01000005">
    <property type="protein sequence ID" value="RRS04880.1"/>
    <property type="molecule type" value="Genomic_DNA"/>
</dbReference>
<name>A0A426VDJ7_9BURK</name>